<protein>
    <submittedName>
        <fullName evidence="1">Jg20453 protein</fullName>
    </submittedName>
</protein>
<evidence type="ECO:0000313" key="1">
    <source>
        <dbReference type="EMBL" id="CAH2242465.1"/>
    </source>
</evidence>
<dbReference type="EMBL" id="CAKXAJ010025646">
    <property type="protein sequence ID" value="CAH2242465.1"/>
    <property type="molecule type" value="Genomic_DNA"/>
</dbReference>
<sequence>MLKSIDVHYCTPPLYFPRVSYEVTKEMYTENVQQRPLCYFYHLLPNNGRVGYDQEREERAPWVGVGSVRRAGRGAGRQRVTVVLRRLAALAGGAAETPPQRVRQVASRCSAPRPRARGRRAPQMGYERELECARFAPPAPCPAAAPLRLAAGTGEPTRDTKHPTPDTRICCYVRRADPVPDARHRSSINRVTTFITRCVFAYT</sequence>
<gene>
    <name evidence="1" type="primary">jg20453</name>
    <name evidence="1" type="ORF">PAEG_LOCUS18771</name>
</gene>
<reference evidence="1" key="1">
    <citation type="submission" date="2022-03" db="EMBL/GenBank/DDBJ databases">
        <authorList>
            <person name="Lindestad O."/>
        </authorList>
    </citation>
    <scope>NUCLEOTIDE SEQUENCE</scope>
</reference>
<keyword evidence="2" id="KW-1185">Reference proteome</keyword>
<dbReference type="AlphaFoldDB" id="A0A8S4RVG4"/>
<organism evidence="1 2">
    <name type="scientific">Pararge aegeria aegeria</name>
    <dbReference type="NCBI Taxonomy" id="348720"/>
    <lineage>
        <taxon>Eukaryota</taxon>
        <taxon>Metazoa</taxon>
        <taxon>Ecdysozoa</taxon>
        <taxon>Arthropoda</taxon>
        <taxon>Hexapoda</taxon>
        <taxon>Insecta</taxon>
        <taxon>Pterygota</taxon>
        <taxon>Neoptera</taxon>
        <taxon>Endopterygota</taxon>
        <taxon>Lepidoptera</taxon>
        <taxon>Glossata</taxon>
        <taxon>Ditrysia</taxon>
        <taxon>Papilionoidea</taxon>
        <taxon>Nymphalidae</taxon>
        <taxon>Satyrinae</taxon>
        <taxon>Satyrini</taxon>
        <taxon>Parargina</taxon>
        <taxon>Pararge</taxon>
    </lineage>
</organism>
<comment type="caution">
    <text evidence="1">The sequence shown here is derived from an EMBL/GenBank/DDBJ whole genome shotgun (WGS) entry which is preliminary data.</text>
</comment>
<dbReference type="Proteomes" id="UP000838756">
    <property type="component" value="Unassembled WGS sequence"/>
</dbReference>
<accession>A0A8S4RVG4</accession>
<name>A0A8S4RVG4_9NEOP</name>
<evidence type="ECO:0000313" key="2">
    <source>
        <dbReference type="Proteomes" id="UP000838756"/>
    </source>
</evidence>
<proteinExistence type="predicted"/>